<evidence type="ECO:0000256" key="4">
    <source>
        <dbReference type="ARBA" id="ARBA00009592"/>
    </source>
</evidence>
<dbReference type="Pfam" id="PF00149">
    <property type="entry name" value="Metallophos"/>
    <property type="match status" value="1"/>
</dbReference>
<keyword evidence="13 22" id="KW-0547">Nucleotide-binding</keyword>
<sequence length="1635" mass="182552">MFSSSSYDKKSFFLGMEGGFSFSLGRKLFFLLVLLLFVMPTLMGSFGLSSCNIDDTESLLAFSLNLSSPSGVLNWSESVDCCSWVGIGCEVVAGEDRVTRLWLPSSNLKGIIFPTLKNLTYLTQLNLSRNSLLGSLPSDFFSSLNRLKLLDLSYNRLHGRLPSSGSGAFETVDLSSNLFEGSIPISVFKPSVITATLTSFNVSNNSFSGSIPVSEFCTSGNLVPSLEFLDFSSNEFNGFFPPGIGGCSKLRIFRAGFNNLTGLIPDEIYKVVTLEQISLAVNHFSGPIAGVVQLTNLRILELYSNQLNGTIPEDIGNLASLDKLLLHINHFTGFIPLSLMNCTNLSTLNLRVNSLIGNLSDFDFSKLQRLTILDLGNNNFTGELPRTLYSCKTLTAVRLAGNQLRGEISPEILELKSLSFLSISNNSLTNITVALKILKDIKTLTTLVLSKNFMSELMPQDDDLLEPDGFQNLQVLAFGGCLLSGQVPNWLSRLKKLQVLDLSVNVLAGPIPGWFGKLPNLFYLDLSTNLITGEFPKELCGLQALSGESEPINRSFLELPVFVMPNNVTNQQYNQLSSLPPALYLCHNYLSGSIPTEIGQLKFLHVLELNNNSFTGTIPDQMSSLTNLERLDLSKNHLSGEIPSSLKVLHFLSYFSVASNDLQGPVPSGGQFDTFPSSSFDGNPGLCGLPSVQRSCSSQSPSTLHHSRKTNKKLLVGAIIGSCFGASVIIGVLLSLWIFSTRRILPRGDSDKIDFDTISNNSNLAVTPEVDKDASIVILFPNNTKDIKDLSLAEIFKATDNFNQANIIGCGGFGLVYKATLADGTTLAIKKLSGDLGLMEREFKAEVEALSTAQHENLVSLQGYCVHDGCRLLIYSYMENGSLDFWLHEKPDGPSQLDWPTRLKILQGASFGLAYMHQICEPHIVHRDIKSSNILLDGKFEAHVADFGLSRLILPYQTHVSTELVGTLGYIPPEYGQAWVATLRGDMYSFGVVMLELLTGKRPVEVFKPRMSRELVGWVQQMRKEGKQDQVFDPLLREKGFDDEMLQVLDVACMCVNHNPFKRPTIKDVVDWLKNIGTDRHQQQNMAQLGARKNNGEIEKRRDMKQRELTSLLCVIWAVTLLYGEMVAYWVPSLWSCSWPHLHLNSTINGTAIQHDFVKIAVITDPQIMDRTSLNLAPKSFALEMAQFYTDLFMRRAFLSSIMPFKPDVILYLGDYFDGGPYLSDEEWQESLSRFKHIFYLDKQGKHRDVKVYFIPGNHDIGYESIFTHSPEVAKRYEQEFGKRNYKFTAGKVEFIAIDAQTLDAQHQKNRASSSLDFVKNVSSDIHSYPRVLLTHIPLYRRDLTYCGSNRKSPVINQRVTRTADGEIRYQNYISEESSDFLLELIKPVLILSGHDHDQCTITHKSTSGPVMEHTVGTVSWQQGNLYPSFMLLSATNIVLSNTSSPDEAISTQLCFLPRQIFIYIWYIVLFTFTLLALLLWPTSSVSLWQSLSNFSGYGKQILSGLLSRTKEKNEDLDCEYEMIWDAEGSMHLVKKASNTTLVARSSEMNPERGSAVIRPTARKNTSQESEISLSVDNNADIGVDHMTKLPLRSNKSWRKIVIQRLLRTFIMLSIIAAVNIPFYMILLFKDWIDQ</sequence>
<dbReference type="InterPro" id="IPR001611">
    <property type="entry name" value="Leu-rich_rpt"/>
</dbReference>
<dbReference type="FunFam" id="3.60.21.10:FF:000050">
    <property type="entry name" value="Calcineurin-like metallo-phosphoesterase superfamily protein"/>
    <property type="match status" value="1"/>
</dbReference>
<keyword evidence="15 22" id="KW-0067">ATP-binding</keyword>
<dbReference type="InterPro" id="IPR032675">
    <property type="entry name" value="LRR_dom_sf"/>
</dbReference>
<evidence type="ECO:0000256" key="14">
    <source>
        <dbReference type="ARBA" id="ARBA00022777"/>
    </source>
</evidence>
<keyword evidence="10 23" id="KW-0812">Transmembrane</keyword>
<dbReference type="InterPro" id="IPR029052">
    <property type="entry name" value="Metallo-depent_PP-like"/>
</dbReference>
<feature type="transmembrane region" description="Helical" evidence="23">
    <location>
        <begin position="1606"/>
        <end position="1629"/>
    </location>
</feature>
<evidence type="ECO:0000259" key="24">
    <source>
        <dbReference type="PROSITE" id="PS50011"/>
    </source>
</evidence>
<evidence type="ECO:0000256" key="9">
    <source>
        <dbReference type="ARBA" id="ARBA00022679"/>
    </source>
</evidence>
<dbReference type="Gene3D" id="3.60.21.10">
    <property type="match status" value="1"/>
</dbReference>
<dbReference type="GO" id="GO:0004674">
    <property type="term" value="F:protein serine/threonine kinase activity"/>
    <property type="evidence" value="ECO:0007669"/>
    <property type="project" value="UniProtKB-KW"/>
</dbReference>
<dbReference type="Gene3D" id="3.30.200.20">
    <property type="entry name" value="Phosphorylase Kinase, domain 1"/>
    <property type="match status" value="1"/>
</dbReference>
<dbReference type="PROSITE" id="PS50011">
    <property type="entry name" value="PROTEIN_KINASE_DOM"/>
    <property type="match status" value="1"/>
</dbReference>
<dbReference type="CDD" id="cd07384">
    <property type="entry name" value="MPP_Cdc1_like"/>
    <property type="match status" value="1"/>
</dbReference>
<feature type="domain" description="Protein kinase" evidence="24">
    <location>
        <begin position="802"/>
        <end position="1073"/>
    </location>
</feature>
<dbReference type="EMBL" id="JAATIP010000132">
    <property type="protein sequence ID" value="KAF4368845.1"/>
    <property type="molecule type" value="Genomic_DNA"/>
</dbReference>
<dbReference type="Pfam" id="PF08263">
    <property type="entry name" value="LRRNT_2"/>
    <property type="match status" value="1"/>
</dbReference>
<dbReference type="InterPro" id="IPR008271">
    <property type="entry name" value="Ser/Thr_kinase_AS"/>
</dbReference>
<dbReference type="PROSITE" id="PS00107">
    <property type="entry name" value="PROTEIN_KINASE_ATP"/>
    <property type="match status" value="1"/>
</dbReference>
<keyword evidence="6" id="KW-1003">Cell membrane</keyword>
<evidence type="ECO:0000256" key="3">
    <source>
        <dbReference type="ARBA" id="ARBA00008684"/>
    </source>
</evidence>
<dbReference type="InterPro" id="IPR051716">
    <property type="entry name" value="Plant_RL_S/T_kinase"/>
</dbReference>
<dbReference type="Proteomes" id="UP000525078">
    <property type="component" value="Unassembled WGS sequence"/>
</dbReference>
<feature type="transmembrane region" description="Helical" evidence="23">
    <location>
        <begin position="1109"/>
        <end position="1131"/>
    </location>
</feature>
<feature type="transmembrane region" description="Helical" evidence="23">
    <location>
        <begin position="1461"/>
        <end position="1481"/>
    </location>
</feature>
<accession>A0A7J6FDW1</accession>
<comment type="similarity">
    <text evidence="4">Belongs to the RLP family.</text>
</comment>
<evidence type="ECO:0000256" key="12">
    <source>
        <dbReference type="ARBA" id="ARBA00022737"/>
    </source>
</evidence>
<evidence type="ECO:0000256" key="23">
    <source>
        <dbReference type="SAM" id="Phobius"/>
    </source>
</evidence>
<evidence type="ECO:0000313" key="26">
    <source>
        <dbReference type="Proteomes" id="UP000525078"/>
    </source>
</evidence>
<evidence type="ECO:0000256" key="1">
    <source>
        <dbReference type="ARBA" id="ARBA00004236"/>
    </source>
</evidence>
<dbReference type="SUPFAM" id="SSF52058">
    <property type="entry name" value="L domain-like"/>
    <property type="match status" value="2"/>
</dbReference>
<dbReference type="Pfam" id="PF07714">
    <property type="entry name" value="PK_Tyr_Ser-Thr"/>
    <property type="match status" value="1"/>
</dbReference>
<dbReference type="Pfam" id="PF00560">
    <property type="entry name" value="LRR_1"/>
    <property type="match status" value="8"/>
</dbReference>
<evidence type="ECO:0000256" key="21">
    <source>
        <dbReference type="ARBA" id="ARBA00048679"/>
    </source>
</evidence>
<dbReference type="FunFam" id="3.80.10.10:FF:000041">
    <property type="entry name" value="LRR receptor-like serine/threonine-protein kinase ERECTA"/>
    <property type="match status" value="1"/>
</dbReference>
<evidence type="ECO:0000256" key="16">
    <source>
        <dbReference type="ARBA" id="ARBA00022989"/>
    </source>
</evidence>
<dbReference type="GO" id="GO:0016787">
    <property type="term" value="F:hydrolase activity"/>
    <property type="evidence" value="ECO:0007669"/>
    <property type="project" value="InterPro"/>
</dbReference>
<keyword evidence="17 23" id="KW-0472">Membrane</keyword>
<dbReference type="FunFam" id="3.30.200.20:FF:000162">
    <property type="entry name" value="Adenine nucleotide alpha hydrolase-like domain kinase"/>
    <property type="match status" value="1"/>
</dbReference>
<dbReference type="Gene3D" id="1.10.510.10">
    <property type="entry name" value="Transferase(Phosphotransferase) domain 1"/>
    <property type="match status" value="1"/>
</dbReference>
<evidence type="ECO:0000256" key="13">
    <source>
        <dbReference type="ARBA" id="ARBA00022741"/>
    </source>
</evidence>
<evidence type="ECO:0000313" key="25">
    <source>
        <dbReference type="EMBL" id="KAF4368845.1"/>
    </source>
</evidence>
<comment type="catalytic activity">
    <reaction evidence="20">
        <text>L-threonyl-[protein] + ATP = O-phospho-L-threonyl-[protein] + ADP + H(+)</text>
        <dbReference type="Rhea" id="RHEA:46608"/>
        <dbReference type="Rhea" id="RHEA-COMP:11060"/>
        <dbReference type="Rhea" id="RHEA-COMP:11605"/>
        <dbReference type="ChEBI" id="CHEBI:15378"/>
        <dbReference type="ChEBI" id="CHEBI:30013"/>
        <dbReference type="ChEBI" id="CHEBI:30616"/>
        <dbReference type="ChEBI" id="CHEBI:61977"/>
        <dbReference type="ChEBI" id="CHEBI:456216"/>
        <dbReference type="EC" id="2.7.11.1"/>
    </reaction>
</comment>
<feature type="binding site" evidence="22">
    <location>
        <position position="831"/>
    </location>
    <ligand>
        <name>ATP</name>
        <dbReference type="ChEBI" id="CHEBI:30616"/>
    </ligand>
</feature>
<evidence type="ECO:0000256" key="20">
    <source>
        <dbReference type="ARBA" id="ARBA00047899"/>
    </source>
</evidence>
<keyword evidence="19" id="KW-0325">Glycoprotein</keyword>
<keyword evidence="9" id="KW-0808">Transferase</keyword>
<organism evidence="25 26">
    <name type="scientific">Cannabis sativa</name>
    <name type="common">Hemp</name>
    <name type="synonym">Marijuana</name>
    <dbReference type="NCBI Taxonomy" id="3483"/>
    <lineage>
        <taxon>Eukaryota</taxon>
        <taxon>Viridiplantae</taxon>
        <taxon>Streptophyta</taxon>
        <taxon>Embryophyta</taxon>
        <taxon>Tracheophyta</taxon>
        <taxon>Spermatophyta</taxon>
        <taxon>Magnoliopsida</taxon>
        <taxon>eudicotyledons</taxon>
        <taxon>Gunneridae</taxon>
        <taxon>Pentapetalae</taxon>
        <taxon>rosids</taxon>
        <taxon>fabids</taxon>
        <taxon>Rosales</taxon>
        <taxon>Cannabaceae</taxon>
        <taxon>Cannabis</taxon>
    </lineage>
</organism>
<evidence type="ECO:0000256" key="7">
    <source>
        <dbReference type="ARBA" id="ARBA00022527"/>
    </source>
</evidence>
<evidence type="ECO:0000256" key="5">
    <source>
        <dbReference type="ARBA" id="ARBA00012513"/>
    </source>
</evidence>
<keyword evidence="12" id="KW-0677">Repeat</keyword>
<evidence type="ECO:0000256" key="6">
    <source>
        <dbReference type="ARBA" id="ARBA00022475"/>
    </source>
</evidence>
<keyword evidence="14" id="KW-0418">Kinase</keyword>
<comment type="subcellular location">
    <subcellularLocation>
        <location evidence="1">Cell membrane</location>
    </subcellularLocation>
    <subcellularLocation>
        <location evidence="2">Membrane</location>
        <topology evidence="2">Single-pass type I membrane protein</topology>
    </subcellularLocation>
</comment>
<evidence type="ECO:0000256" key="18">
    <source>
        <dbReference type="ARBA" id="ARBA00023170"/>
    </source>
</evidence>
<dbReference type="PROSITE" id="PS00108">
    <property type="entry name" value="PROTEIN_KINASE_ST"/>
    <property type="match status" value="1"/>
</dbReference>
<dbReference type="FunFam" id="3.80.10.10:FF:000129">
    <property type="entry name" value="Leucine-rich repeat receptor-like kinase"/>
    <property type="match status" value="1"/>
</dbReference>
<keyword evidence="7" id="KW-0723">Serine/threonine-protein kinase</keyword>
<dbReference type="InterPro" id="IPR003591">
    <property type="entry name" value="Leu-rich_rpt_typical-subtyp"/>
</dbReference>
<dbReference type="InterPro" id="IPR013210">
    <property type="entry name" value="LRR_N_plant-typ"/>
</dbReference>
<dbReference type="SUPFAM" id="SSF56112">
    <property type="entry name" value="Protein kinase-like (PK-like)"/>
    <property type="match status" value="1"/>
</dbReference>
<gene>
    <name evidence="25" type="ORF">F8388_021457</name>
</gene>
<comment type="caution">
    <text evidence="25">The sequence shown here is derived from an EMBL/GenBank/DDBJ whole genome shotgun (WGS) entry which is preliminary data.</text>
</comment>
<dbReference type="InterPro" id="IPR017441">
    <property type="entry name" value="Protein_kinase_ATP_BS"/>
</dbReference>
<dbReference type="FunFam" id="1.10.510.10:FF:000309">
    <property type="entry name" value="Leucine-rich repeat receptor-like protein kinase"/>
    <property type="match status" value="1"/>
</dbReference>
<dbReference type="SUPFAM" id="SSF56300">
    <property type="entry name" value="Metallo-dependent phosphatases"/>
    <property type="match status" value="1"/>
</dbReference>
<dbReference type="InterPro" id="IPR011009">
    <property type="entry name" value="Kinase-like_dom_sf"/>
</dbReference>
<dbReference type="PANTHER" id="PTHR48053:SF155">
    <property type="entry name" value="LOW QUALITY PROTEIN: RECEPTOR-LIKE PROTEIN 2"/>
    <property type="match status" value="1"/>
</dbReference>
<evidence type="ECO:0000256" key="17">
    <source>
        <dbReference type="ARBA" id="ARBA00023136"/>
    </source>
</evidence>
<evidence type="ECO:0000256" key="2">
    <source>
        <dbReference type="ARBA" id="ARBA00004479"/>
    </source>
</evidence>
<proteinExistence type="inferred from homology"/>
<dbReference type="InterPro" id="IPR001245">
    <property type="entry name" value="Ser-Thr/Tyr_kinase_cat_dom"/>
</dbReference>
<name>A0A7J6FDW1_CANSA</name>
<dbReference type="InterPro" id="IPR004843">
    <property type="entry name" value="Calcineurin-like_PHP"/>
</dbReference>
<comment type="catalytic activity">
    <reaction evidence="21">
        <text>L-seryl-[protein] + ATP = O-phospho-L-seryl-[protein] + ADP + H(+)</text>
        <dbReference type="Rhea" id="RHEA:17989"/>
        <dbReference type="Rhea" id="RHEA-COMP:9863"/>
        <dbReference type="Rhea" id="RHEA-COMP:11604"/>
        <dbReference type="ChEBI" id="CHEBI:15378"/>
        <dbReference type="ChEBI" id="CHEBI:29999"/>
        <dbReference type="ChEBI" id="CHEBI:30616"/>
        <dbReference type="ChEBI" id="CHEBI:83421"/>
        <dbReference type="ChEBI" id="CHEBI:456216"/>
        <dbReference type="EC" id="2.7.11.1"/>
    </reaction>
</comment>
<evidence type="ECO:0000256" key="15">
    <source>
        <dbReference type="ARBA" id="ARBA00022840"/>
    </source>
</evidence>
<dbReference type="SMART" id="SM00220">
    <property type="entry name" value="S_TKc"/>
    <property type="match status" value="1"/>
</dbReference>
<dbReference type="SMART" id="SM00369">
    <property type="entry name" value="LRR_TYP"/>
    <property type="match status" value="9"/>
</dbReference>
<dbReference type="InterPro" id="IPR000719">
    <property type="entry name" value="Prot_kinase_dom"/>
</dbReference>
<dbReference type="EC" id="2.7.11.1" evidence="5"/>
<keyword evidence="8" id="KW-0433">Leucine-rich repeat</keyword>
<evidence type="ECO:0000256" key="19">
    <source>
        <dbReference type="ARBA" id="ARBA00023180"/>
    </source>
</evidence>
<comment type="similarity">
    <text evidence="3">Belongs to the protein kinase superfamily. Ser/Thr protein kinase family.</text>
</comment>
<evidence type="ECO:0000256" key="11">
    <source>
        <dbReference type="ARBA" id="ARBA00022729"/>
    </source>
</evidence>
<dbReference type="GO" id="GO:0005524">
    <property type="term" value="F:ATP binding"/>
    <property type="evidence" value="ECO:0007669"/>
    <property type="project" value="UniProtKB-UniRule"/>
</dbReference>
<evidence type="ECO:0000256" key="22">
    <source>
        <dbReference type="PROSITE-ProRule" id="PRU10141"/>
    </source>
</evidence>
<evidence type="ECO:0000256" key="10">
    <source>
        <dbReference type="ARBA" id="ARBA00022692"/>
    </source>
</evidence>
<dbReference type="GO" id="GO:0005886">
    <property type="term" value="C:plasma membrane"/>
    <property type="evidence" value="ECO:0007669"/>
    <property type="project" value="UniProtKB-SubCell"/>
</dbReference>
<keyword evidence="16 23" id="KW-1133">Transmembrane helix</keyword>
<dbReference type="FunFam" id="3.80.10.10:FF:000213">
    <property type="entry name" value="Tyrosine-sulfated glycopeptide receptor 1"/>
    <property type="match status" value="1"/>
</dbReference>
<keyword evidence="18" id="KW-0675">Receptor</keyword>
<reference evidence="25 26" key="1">
    <citation type="journal article" date="2020" name="bioRxiv">
        <title>Sequence and annotation of 42 cannabis genomes reveals extensive copy number variation in cannabinoid synthesis and pathogen resistance genes.</title>
        <authorList>
            <person name="Mckernan K.J."/>
            <person name="Helbert Y."/>
            <person name="Kane L.T."/>
            <person name="Ebling H."/>
            <person name="Zhang L."/>
            <person name="Liu B."/>
            <person name="Eaton Z."/>
            <person name="Mclaughlin S."/>
            <person name="Kingan S."/>
            <person name="Baybayan P."/>
            <person name="Concepcion G."/>
            <person name="Jordan M."/>
            <person name="Riva A."/>
            <person name="Barbazuk W."/>
            <person name="Harkins T."/>
        </authorList>
    </citation>
    <scope>NUCLEOTIDE SEQUENCE [LARGE SCALE GENOMIC DNA]</scope>
    <source>
        <strain evidence="26">cv. Jamaican Lion 4</strain>
        <tissue evidence="25">Leaf</tissue>
    </source>
</reference>
<evidence type="ECO:0000256" key="8">
    <source>
        <dbReference type="ARBA" id="ARBA00022614"/>
    </source>
</evidence>
<protein>
    <recommendedName>
        <fullName evidence="5">non-specific serine/threonine protein kinase</fullName>
        <ecNumber evidence="5">2.7.11.1</ecNumber>
    </recommendedName>
</protein>
<dbReference type="PANTHER" id="PTHR48053">
    <property type="entry name" value="LEUCINE RICH REPEAT FAMILY PROTEIN, EXPRESSED"/>
    <property type="match status" value="1"/>
</dbReference>
<feature type="transmembrane region" description="Helical" evidence="23">
    <location>
        <begin position="714"/>
        <end position="739"/>
    </location>
</feature>
<keyword evidence="11" id="KW-0732">Signal</keyword>
<dbReference type="Gene3D" id="3.80.10.10">
    <property type="entry name" value="Ribonuclease Inhibitor"/>
    <property type="match status" value="4"/>
</dbReference>